<comment type="similarity">
    <text evidence="1 5 6">Belongs to the bacterial ribosomal protein bL19 family.</text>
</comment>
<comment type="function">
    <text evidence="5 6">This protein is located at the 30S-50S ribosomal subunit interface and may play a role in the structure and function of the aminoacyl-tRNA binding site.</text>
</comment>
<dbReference type="PROSITE" id="PS01015">
    <property type="entry name" value="RIBOSOMAL_L19"/>
    <property type="match status" value="1"/>
</dbReference>
<evidence type="ECO:0000256" key="6">
    <source>
        <dbReference type="RuleBase" id="RU000559"/>
    </source>
</evidence>
<dbReference type="PANTHER" id="PTHR15680">
    <property type="entry name" value="RIBOSOMAL PROTEIN L19"/>
    <property type="match status" value="1"/>
</dbReference>
<organism evidence="7 8">
    <name type="scientific">Belliella filtrata</name>
    <dbReference type="NCBI Taxonomy" id="2923435"/>
    <lineage>
        <taxon>Bacteria</taxon>
        <taxon>Pseudomonadati</taxon>
        <taxon>Bacteroidota</taxon>
        <taxon>Cytophagia</taxon>
        <taxon>Cytophagales</taxon>
        <taxon>Cyclobacteriaceae</taxon>
        <taxon>Belliella</taxon>
    </lineage>
</organism>
<dbReference type="PRINTS" id="PR00061">
    <property type="entry name" value="RIBOSOMALL19"/>
</dbReference>
<proteinExistence type="inferred from homology"/>
<dbReference type="Gene3D" id="2.30.30.790">
    <property type="match status" value="1"/>
</dbReference>
<comment type="caution">
    <text evidence="7">The sequence shown here is derived from an EMBL/GenBank/DDBJ whole genome shotgun (WGS) entry which is preliminary data.</text>
</comment>
<dbReference type="NCBIfam" id="TIGR01024">
    <property type="entry name" value="rplS_bact"/>
    <property type="match status" value="1"/>
</dbReference>
<evidence type="ECO:0000313" key="7">
    <source>
        <dbReference type="EMBL" id="MCH7410163.1"/>
    </source>
</evidence>
<dbReference type="InterPro" id="IPR018257">
    <property type="entry name" value="Ribosomal_bL19_CS"/>
</dbReference>
<dbReference type="GO" id="GO:0005840">
    <property type="term" value="C:ribosome"/>
    <property type="evidence" value="ECO:0007669"/>
    <property type="project" value="UniProtKB-KW"/>
</dbReference>
<reference evidence="7" key="1">
    <citation type="submission" date="2022-03" db="EMBL/GenBank/DDBJ databases">
        <title>De novo assembled genomes of Belliella spp. (Cyclobacteriaceae) strains.</title>
        <authorList>
            <person name="Szabo A."/>
            <person name="Korponai K."/>
            <person name="Felfoldi T."/>
        </authorList>
    </citation>
    <scope>NUCLEOTIDE SEQUENCE</scope>
    <source>
        <strain evidence="7">DSM 111904</strain>
    </source>
</reference>
<accession>A0ABS9V183</accession>
<dbReference type="EMBL" id="JAKZGP010000031">
    <property type="protein sequence ID" value="MCH7410163.1"/>
    <property type="molecule type" value="Genomic_DNA"/>
</dbReference>
<evidence type="ECO:0000256" key="3">
    <source>
        <dbReference type="ARBA" id="ARBA00023274"/>
    </source>
</evidence>
<evidence type="ECO:0000256" key="1">
    <source>
        <dbReference type="ARBA" id="ARBA00005781"/>
    </source>
</evidence>
<dbReference type="InterPro" id="IPR001857">
    <property type="entry name" value="Ribosomal_bL19"/>
</dbReference>
<gene>
    <name evidence="5 7" type="primary">rplS</name>
    <name evidence="7" type="ORF">MM239_12210</name>
</gene>
<evidence type="ECO:0000313" key="8">
    <source>
        <dbReference type="Proteomes" id="UP001165489"/>
    </source>
</evidence>
<dbReference type="PANTHER" id="PTHR15680:SF9">
    <property type="entry name" value="LARGE RIBOSOMAL SUBUNIT PROTEIN BL19M"/>
    <property type="match status" value="1"/>
</dbReference>
<protein>
    <recommendedName>
        <fullName evidence="4 5">Large ribosomal subunit protein bL19</fullName>
    </recommendedName>
</protein>
<sequence length="123" mass="14263">MSELIKFVEAEYKEVRASYPSFKAGDTINVHVRIKEGNKERIQQFQGTVIQRKNVNSNGETFTVRKISNGIGVERIFPILSPSIEKIELLREGKVRRARLFYLRGRQGKSARIKEKIRVRKDS</sequence>
<evidence type="ECO:0000256" key="2">
    <source>
        <dbReference type="ARBA" id="ARBA00022980"/>
    </source>
</evidence>
<keyword evidence="8" id="KW-1185">Reference proteome</keyword>
<evidence type="ECO:0000256" key="5">
    <source>
        <dbReference type="HAMAP-Rule" id="MF_00402"/>
    </source>
</evidence>
<dbReference type="SUPFAM" id="SSF50104">
    <property type="entry name" value="Translation proteins SH3-like domain"/>
    <property type="match status" value="1"/>
</dbReference>
<dbReference type="HAMAP" id="MF_00402">
    <property type="entry name" value="Ribosomal_bL19"/>
    <property type="match status" value="1"/>
</dbReference>
<dbReference type="Proteomes" id="UP001165489">
    <property type="component" value="Unassembled WGS sequence"/>
</dbReference>
<dbReference type="InterPro" id="IPR038657">
    <property type="entry name" value="Ribosomal_bL19_sf"/>
</dbReference>
<keyword evidence="3 5" id="KW-0687">Ribonucleoprotein</keyword>
<dbReference type="InterPro" id="IPR008991">
    <property type="entry name" value="Translation_prot_SH3-like_sf"/>
</dbReference>
<dbReference type="RefSeq" id="WP_241348532.1">
    <property type="nucleotide sequence ID" value="NZ_JAKZGP010000031.1"/>
</dbReference>
<name>A0ABS9V183_9BACT</name>
<evidence type="ECO:0000256" key="4">
    <source>
        <dbReference type="ARBA" id="ARBA00035171"/>
    </source>
</evidence>
<dbReference type="Pfam" id="PF01245">
    <property type="entry name" value="Ribosomal_L19"/>
    <property type="match status" value="1"/>
</dbReference>
<keyword evidence="2 5" id="KW-0689">Ribosomal protein</keyword>
<dbReference type="PIRSF" id="PIRSF002191">
    <property type="entry name" value="Ribosomal_L19"/>
    <property type="match status" value="1"/>
</dbReference>